<keyword evidence="3" id="KW-1185">Reference proteome</keyword>
<dbReference type="InterPro" id="IPR036915">
    <property type="entry name" value="Cyclin-like_sf"/>
</dbReference>
<dbReference type="GO" id="GO:0006357">
    <property type="term" value="P:regulation of transcription by RNA polymerase II"/>
    <property type="evidence" value="ECO:0007669"/>
    <property type="project" value="InterPro"/>
</dbReference>
<dbReference type="Pfam" id="PF02984">
    <property type="entry name" value="Cyclin_C"/>
    <property type="match status" value="1"/>
</dbReference>
<dbReference type="EMBL" id="JANBOH010000106">
    <property type="protein sequence ID" value="KAJ1645430.1"/>
    <property type="molecule type" value="Genomic_DNA"/>
</dbReference>
<gene>
    <name evidence="2" type="ORF">LPJ64_002978</name>
</gene>
<evidence type="ECO:0000313" key="2">
    <source>
        <dbReference type="EMBL" id="KAJ1645430.1"/>
    </source>
</evidence>
<dbReference type="InterPro" id="IPR043198">
    <property type="entry name" value="Cyclin/Ssn8"/>
</dbReference>
<evidence type="ECO:0000259" key="1">
    <source>
        <dbReference type="Pfam" id="PF02984"/>
    </source>
</evidence>
<dbReference type="PANTHER" id="PTHR10026">
    <property type="entry name" value="CYCLIN"/>
    <property type="match status" value="1"/>
</dbReference>
<dbReference type="Gene3D" id="1.10.472.10">
    <property type="entry name" value="Cyclin-like"/>
    <property type="match status" value="2"/>
</dbReference>
<sequence length="264" mass="29848">MATQFGLGSYGPQYSPIIEDISDQWLFTKEDLLGIPSSSINEYSTPPGSSKSYAQTDARNWRTRGCNFIHNVVKRLDMLPAAEIAGACVLIASKVEENKRGLKEISKACAIVALKGAVKKDMNEETERWLRRIKYSEIIVLENCCFDLEIAHPYSFIDTLAMEFAIPVFVAKSATAHVNDTMRSPICLLYRPEIVALAALYFAMSLHQWAFKGCLFDSRLVKLSINSRREAEACIMDILEFYQAEAEVEKEAFRQQQQHQSRST</sequence>
<dbReference type="AlphaFoldDB" id="A0A9W7XIN7"/>
<dbReference type="CDD" id="cd20546">
    <property type="entry name" value="CYCLIN_SpCG1C_ScCTK2-like_rpt2"/>
    <property type="match status" value="1"/>
</dbReference>
<dbReference type="GO" id="GO:0016538">
    <property type="term" value="F:cyclin-dependent protein serine/threonine kinase regulator activity"/>
    <property type="evidence" value="ECO:0007669"/>
    <property type="project" value="InterPro"/>
</dbReference>
<dbReference type="Proteomes" id="UP001145021">
    <property type="component" value="Unassembled WGS sequence"/>
</dbReference>
<organism evidence="2 3">
    <name type="scientific">Coemansia asiatica</name>
    <dbReference type="NCBI Taxonomy" id="1052880"/>
    <lineage>
        <taxon>Eukaryota</taxon>
        <taxon>Fungi</taxon>
        <taxon>Fungi incertae sedis</taxon>
        <taxon>Zoopagomycota</taxon>
        <taxon>Kickxellomycotina</taxon>
        <taxon>Kickxellomycetes</taxon>
        <taxon>Kickxellales</taxon>
        <taxon>Kickxellaceae</taxon>
        <taxon>Coemansia</taxon>
    </lineage>
</organism>
<comment type="caution">
    <text evidence="2">The sequence shown here is derived from an EMBL/GenBank/DDBJ whole genome shotgun (WGS) entry which is preliminary data.</text>
</comment>
<name>A0A9W7XIN7_9FUNG</name>
<reference evidence="2" key="1">
    <citation type="submission" date="2022-07" db="EMBL/GenBank/DDBJ databases">
        <title>Phylogenomic reconstructions and comparative analyses of Kickxellomycotina fungi.</title>
        <authorList>
            <person name="Reynolds N.K."/>
            <person name="Stajich J.E."/>
            <person name="Barry K."/>
            <person name="Grigoriev I.V."/>
            <person name="Crous P."/>
            <person name="Smith M.E."/>
        </authorList>
    </citation>
    <scope>NUCLEOTIDE SEQUENCE</scope>
    <source>
        <strain evidence="2">NBRC 105413</strain>
    </source>
</reference>
<proteinExistence type="predicted"/>
<protein>
    <recommendedName>
        <fullName evidence="1">Cyclin C-terminal domain-containing protein</fullName>
    </recommendedName>
</protein>
<dbReference type="InterPro" id="IPR004367">
    <property type="entry name" value="Cyclin_C-dom"/>
</dbReference>
<evidence type="ECO:0000313" key="3">
    <source>
        <dbReference type="Proteomes" id="UP001145021"/>
    </source>
</evidence>
<dbReference type="SUPFAM" id="SSF47954">
    <property type="entry name" value="Cyclin-like"/>
    <property type="match status" value="2"/>
</dbReference>
<accession>A0A9W7XIN7</accession>
<feature type="domain" description="Cyclin C-terminal" evidence="1">
    <location>
        <begin position="181"/>
        <end position="261"/>
    </location>
</feature>